<name>A0A0B6Z2G1_9EUPU</name>
<feature type="non-terminal residue" evidence="1">
    <location>
        <position position="1"/>
    </location>
</feature>
<proteinExistence type="predicted"/>
<protein>
    <submittedName>
        <fullName evidence="1">Uncharacterized protein</fullName>
    </submittedName>
</protein>
<accession>A0A0B6Z2G1</accession>
<gene>
    <name evidence="1" type="primary">ORF46020</name>
</gene>
<dbReference type="AlphaFoldDB" id="A0A0B6Z2G1"/>
<dbReference type="Gene3D" id="2.60.120.200">
    <property type="match status" value="1"/>
</dbReference>
<organism evidence="1">
    <name type="scientific">Arion vulgaris</name>
    <dbReference type="NCBI Taxonomy" id="1028688"/>
    <lineage>
        <taxon>Eukaryota</taxon>
        <taxon>Metazoa</taxon>
        <taxon>Spiralia</taxon>
        <taxon>Lophotrochozoa</taxon>
        <taxon>Mollusca</taxon>
        <taxon>Gastropoda</taxon>
        <taxon>Heterobranchia</taxon>
        <taxon>Euthyneura</taxon>
        <taxon>Panpulmonata</taxon>
        <taxon>Eupulmonata</taxon>
        <taxon>Stylommatophora</taxon>
        <taxon>Helicina</taxon>
        <taxon>Arionoidea</taxon>
        <taxon>Arionidae</taxon>
        <taxon>Arion</taxon>
    </lineage>
</organism>
<dbReference type="SUPFAM" id="SSF49899">
    <property type="entry name" value="Concanavalin A-like lectins/glucanases"/>
    <property type="match status" value="1"/>
</dbReference>
<sequence length="175" mass="19629">DNELRGESGKISVASRGQGSFYIGRPNQGNVPTGRYSTGYFDIDEMEIWYGTRENILAFGYINRDNLNNLGYETFSMDSAEGRQIAHTKYIVLLVNGASIVPGRFGNAVSLNGRGQYVDMGSHFNKCFGNIDLCVHGLTLSVWLHPRQLRDGQTFLSTPTYSLFYKDGQLYSVFR</sequence>
<reference evidence="1" key="1">
    <citation type="submission" date="2014-12" db="EMBL/GenBank/DDBJ databases">
        <title>Insight into the proteome of Arion vulgaris.</title>
        <authorList>
            <person name="Aradska J."/>
            <person name="Bulat T."/>
            <person name="Smidak R."/>
            <person name="Sarate P."/>
            <person name="Gangsoo J."/>
            <person name="Sialana F."/>
            <person name="Bilban M."/>
            <person name="Lubec G."/>
        </authorList>
    </citation>
    <scope>NUCLEOTIDE SEQUENCE</scope>
    <source>
        <tissue evidence="1">Skin</tissue>
    </source>
</reference>
<feature type="non-terminal residue" evidence="1">
    <location>
        <position position="175"/>
    </location>
</feature>
<evidence type="ECO:0000313" key="1">
    <source>
        <dbReference type="EMBL" id="CEK62733.1"/>
    </source>
</evidence>
<dbReference type="EMBL" id="HACG01015868">
    <property type="protein sequence ID" value="CEK62733.1"/>
    <property type="molecule type" value="Transcribed_RNA"/>
</dbReference>
<dbReference type="InterPro" id="IPR013320">
    <property type="entry name" value="ConA-like_dom_sf"/>
</dbReference>